<keyword evidence="3" id="KW-1185">Reference proteome</keyword>
<sequence>MSRKARWLRYAVLATMSFVVLANALLAWRGLTHHPDTLSAVQLDATAQLGSHPRLALIDTALLSLIYLYGLYRLVRLMHLFERGEFFSATATGHLRAFAFTLLLGTVAGCLLPPIELAVSRWMGLNHLASVSISMDGSDIWMILISTLFFVIAWIMAEARQLAEDNQLIV</sequence>
<dbReference type="Proteomes" id="UP001430193">
    <property type="component" value="Unassembled WGS sequence"/>
</dbReference>
<proteinExistence type="predicted"/>
<feature type="transmembrane region" description="Helical" evidence="1">
    <location>
        <begin position="95"/>
        <end position="115"/>
    </location>
</feature>
<feature type="transmembrane region" description="Helical" evidence="1">
    <location>
        <begin position="7"/>
        <end position="28"/>
    </location>
</feature>
<organism evidence="2 3">
    <name type="scientific">Dyella mobilis</name>
    <dbReference type="NCBI Taxonomy" id="1849582"/>
    <lineage>
        <taxon>Bacteria</taxon>
        <taxon>Pseudomonadati</taxon>
        <taxon>Pseudomonadota</taxon>
        <taxon>Gammaproteobacteria</taxon>
        <taxon>Lysobacterales</taxon>
        <taxon>Rhodanobacteraceae</taxon>
        <taxon>Dyella</taxon>
    </lineage>
</organism>
<protein>
    <submittedName>
        <fullName evidence="2">DUF2975 domain-containing protein</fullName>
    </submittedName>
</protein>
<dbReference type="InterPro" id="IPR021354">
    <property type="entry name" value="DUF2975"/>
</dbReference>
<gene>
    <name evidence="2" type="ORF">ISS99_00810</name>
</gene>
<dbReference type="EMBL" id="JADIKF010000029">
    <property type="protein sequence ID" value="MBM7128051.1"/>
    <property type="molecule type" value="Genomic_DNA"/>
</dbReference>
<keyword evidence="1" id="KW-0812">Transmembrane</keyword>
<dbReference type="RefSeq" id="WP_204629665.1">
    <property type="nucleotide sequence ID" value="NZ_BSOC01000012.1"/>
</dbReference>
<evidence type="ECO:0000313" key="2">
    <source>
        <dbReference type="EMBL" id="MBM7128051.1"/>
    </source>
</evidence>
<dbReference type="Pfam" id="PF11188">
    <property type="entry name" value="DUF2975"/>
    <property type="match status" value="1"/>
</dbReference>
<keyword evidence="1" id="KW-1133">Transmembrane helix</keyword>
<feature type="transmembrane region" description="Helical" evidence="1">
    <location>
        <begin position="140"/>
        <end position="157"/>
    </location>
</feature>
<feature type="transmembrane region" description="Helical" evidence="1">
    <location>
        <begin position="55"/>
        <end position="75"/>
    </location>
</feature>
<comment type="caution">
    <text evidence="2">The sequence shown here is derived from an EMBL/GenBank/DDBJ whole genome shotgun (WGS) entry which is preliminary data.</text>
</comment>
<name>A0ABS2KA60_9GAMM</name>
<evidence type="ECO:0000256" key="1">
    <source>
        <dbReference type="SAM" id="Phobius"/>
    </source>
</evidence>
<accession>A0ABS2KA60</accession>
<reference evidence="2" key="1">
    <citation type="submission" date="2020-10" db="EMBL/GenBank/DDBJ databases">
        <title>Phylogeny of dyella-like bacteria.</title>
        <authorList>
            <person name="Fu J."/>
        </authorList>
    </citation>
    <scope>NUCLEOTIDE SEQUENCE</scope>
    <source>
        <strain evidence="2">DHON07</strain>
    </source>
</reference>
<evidence type="ECO:0000313" key="3">
    <source>
        <dbReference type="Proteomes" id="UP001430193"/>
    </source>
</evidence>
<keyword evidence="1" id="KW-0472">Membrane</keyword>